<reference evidence="1" key="1">
    <citation type="journal article" date="2020" name="Nature">
        <title>Giant virus diversity and host interactions through global metagenomics.</title>
        <authorList>
            <person name="Schulz F."/>
            <person name="Roux S."/>
            <person name="Paez-Espino D."/>
            <person name="Jungbluth S."/>
            <person name="Walsh D.A."/>
            <person name="Denef V.J."/>
            <person name="McMahon K.D."/>
            <person name="Konstantinidis K.T."/>
            <person name="Eloe-Fadrosh E.A."/>
            <person name="Kyrpides N.C."/>
            <person name="Woyke T."/>
        </authorList>
    </citation>
    <scope>NUCLEOTIDE SEQUENCE</scope>
    <source>
        <strain evidence="1">GVMAG-M-3300023179-73</strain>
    </source>
</reference>
<name>A0A6C0H6Q7_9ZZZZ</name>
<dbReference type="EMBL" id="MN739892">
    <property type="protein sequence ID" value="QHT76261.1"/>
    <property type="molecule type" value="Genomic_DNA"/>
</dbReference>
<protein>
    <submittedName>
        <fullName evidence="1">Uncharacterized protein</fullName>
    </submittedName>
</protein>
<proteinExistence type="predicted"/>
<accession>A0A6C0H6Q7</accession>
<dbReference type="AlphaFoldDB" id="A0A6C0H6Q7"/>
<organism evidence="1">
    <name type="scientific">viral metagenome</name>
    <dbReference type="NCBI Taxonomy" id="1070528"/>
    <lineage>
        <taxon>unclassified sequences</taxon>
        <taxon>metagenomes</taxon>
        <taxon>organismal metagenomes</taxon>
    </lineage>
</organism>
<sequence length="196" mass="22534">MKLFKKSQPLSQPLPQPLPVVPRGFKKVTYFDENNDIRTALVPEKINIAFTLKPISLDPSNANQVDRSSLYTFDTDHNHNNTDYTIDTDNSIRDSLDQDYKHNSVDDIYQIIDSYADYENLLPSPSPVDSEYRYTIVSLQSSFSSDEHILRGRKRDTSPVASRASSVSNIFRTQRKTKTDYLDVFLQYTNDTDSNH</sequence>
<evidence type="ECO:0000313" key="1">
    <source>
        <dbReference type="EMBL" id="QHT76261.1"/>
    </source>
</evidence>